<dbReference type="InterPro" id="IPR006674">
    <property type="entry name" value="HD_domain"/>
</dbReference>
<evidence type="ECO:0000256" key="6">
    <source>
        <dbReference type="ARBA" id="ARBA00009999"/>
    </source>
</evidence>
<keyword evidence="11" id="KW-0378">Hydrolase</keyword>
<protein>
    <recommendedName>
        <fullName evidence="9">5'-deoxynucleotidase HDDC2</fullName>
        <ecNumber evidence="8">3.1.3.89</ecNumber>
    </recommendedName>
    <alternativeName>
        <fullName evidence="13">HD domain-containing protein 2</fullName>
    </alternativeName>
</protein>
<dbReference type="GO" id="GO:0046872">
    <property type="term" value="F:metal ion binding"/>
    <property type="evidence" value="ECO:0007669"/>
    <property type="project" value="UniProtKB-KW"/>
</dbReference>
<dbReference type="PANTHER" id="PTHR11845:SF13">
    <property type="entry name" value="5'-DEOXYNUCLEOTIDASE HDDC2"/>
    <property type="match status" value="1"/>
</dbReference>
<feature type="compositionally biased region" description="Polar residues" evidence="14">
    <location>
        <begin position="206"/>
        <end position="217"/>
    </location>
</feature>
<dbReference type="FunFam" id="1.10.3210.10:FF:000011">
    <property type="entry name" value="HD domain-containing protein 2"/>
    <property type="match status" value="1"/>
</dbReference>
<dbReference type="InterPro" id="IPR003607">
    <property type="entry name" value="HD/PDEase_dom"/>
</dbReference>
<evidence type="ECO:0000256" key="11">
    <source>
        <dbReference type="ARBA" id="ARBA00022801"/>
    </source>
</evidence>
<dbReference type="SUPFAM" id="SSF109604">
    <property type="entry name" value="HD-domain/PDEase-like"/>
    <property type="match status" value="1"/>
</dbReference>
<dbReference type="GO" id="GO:0009159">
    <property type="term" value="P:deoxyribonucleoside monophosphate catabolic process"/>
    <property type="evidence" value="ECO:0007669"/>
    <property type="project" value="UniProtKB-ARBA"/>
</dbReference>
<name>A0A8J1XRA9_OWEFU</name>
<accession>A0A8J1XRA9</accession>
<dbReference type="Pfam" id="PF13023">
    <property type="entry name" value="HD_3"/>
    <property type="match status" value="1"/>
</dbReference>
<evidence type="ECO:0000256" key="8">
    <source>
        <dbReference type="ARBA" id="ARBA00012964"/>
    </source>
</evidence>
<evidence type="ECO:0000256" key="7">
    <source>
        <dbReference type="ARBA" id="ARBA00011738"/>
    </source>
</evidence>
<comment type="function">
    <text evidence="5">Catalyzes the dephosphorylation of the nucleoside 5'-monophosphates deoxyadenosine monophosphate (dAMP), deoxycytidine monophosphate (dCMP), deoxyguanosine monophosphate (dGMP) and deoxythymidine monophosphate (dTMP).</text>
</comment>
<dbReference type="SMART" id="SM00471">
    <property type="entry name" value="HDc"/>
    <property type="match status" value="1"/>
</dbReference>
<evidence type="ECO:0000256" key="1">
    <source>
        <dbReference type="ARBA" id="ARBA00001638"/>
    </source>
</evidence>
<evidence type="ECO:0000256" key="14">
    <source>
        <dbReference type="SAM" id="MobiDB-lite"/>
    </source>
</evidence>
<keyword evidence="12" id="KW-0460">Magnesium</keyword>
<evidence type="ECO:0000256" key="13">
    <source>
        <dbReference type="ARBA" id="ARBA00032735"/>
    </source>
</evidence>
<dbReference type="OrthoDB" id="10254258at2759"/>
<comment type="subunit">
    <text evidence="7">Homodimer.</text>
</comment>
<dbReference type="PROSITE" id="PS51831">
    <property type="entry name" value="HD"/>
    <property type="match status" value="1"/>
</dbReference>
<dbReference type="GO" id="GO:0005737">
    <property type="term" value="C:cytoplasm"/>
    <property type="evidence" value="ECO:0007669"/>
    <property type="project" value="TreeGrafter"/>
</dbReference>
<comment type="catalytic activity">
    <reaction evidence="1">
        <text>a 2'-deoxyribonucleoside 5'-phosphate + H2O = a 2'-deoxyribonucleoside + phosphate</text>
        <dbReference type="Rhea" id="RHEA:36167"/>
        <dbReference type="ChEBI" id="CHEBI:15377"/>
        <dbReference type="ChEBI" id="CHEBI:18274"/>
        <dbReference type="ChEBI" id="CHEBI:43474"/>
        <dbReference type="ChEBI" id="CHEBI:65317"/>
        <dbReference type="EC" id="3.1.3.89"/>
    </reaction>
</comment>
<evidence type="ECO:0000256" key="4">
    <source>
        <dbReference type="ARBA" id="ARBA00001946"/>
    </source>
</evidence>
<comment type="cofactor">
    <cofactor evidence="3">
        <name>Co(2+)</name>
        <dbReference type="ChEBI" id="CHEBI:48828"/>
    </cofactor>
</comment>
<evidence type="ECO:0000313" key="16">
    <source>
        <dbReference type="Proteomes" id="UP000749559"/>
    </source>
</evidence>
<keyword evidence="16" id="KW-1185">Reference proteome</keyword>
<comment type="cofactor">
    <cofactor evidence="4">
        <name>Mg(2+)</name>
        <dbReference type="ChEBI" id="CHEBI:18420"/>
    </cofactor>
</comment>
<comment type="caution">
    <text evidence="15">The sequence shown here is derived from an EMBL/GenBank/DDBJ whole genome shotgun (WGS) entry which is preliminary data.</text>
</comment>
<keyword evidence="10" id="KW-0479">Metal-binding</keyword>
<reference evidence="15" key="1">
    <citation type="submission" date="2022-03" db="EMBL/GenBank/DDBJ databases">
        <authorList>
            <person name="Martin C."/>
        </authorList>
    </citation>
    <scope>NUCLEOTIDE SEQUENCE</scope>
</reference>
<dbReference type="InterPro" id="IPR039356">
    <property type="entry name" value="YfbR/HDDC2"/>
</dbReference>
<evidence type="ECO:0000256" key="12">
    <source>
        <dbReference type="ARBA" id="ARBA00022842"/>
    </source>
</evidence>
<dbReference type="EMBL" id="CAIIXF020000001">
    <property type="protein sequence ID" value="CAH1776081.1"/>
    <property type="molecule type" value="Genomic_DNA"/>
</dbReference>
<evidence type="ECO:0000256" key="10">
    <source>
        <dbReference type="ARBA" id="ARBA00022723"/>
    </source>
</evidence>
<dbReference type="AlphaFoldDB" id="A0A8J1XRA9"/>
<dbReference type="EC" id="3.1.3.89" evidence="8"/>
<sequence length="217" mass="25204">MTSNVTKLLEFMSKIGQLKRVKRTGWVLRRVQEPESVSDHMYRMAIMSMLLTPEKYPNIDKERCIKLALVHDMAECIVGDIAPADGISKEEKHKREQNAMSELGDLIADEETQKEIHGLWEEYEHQSSEEAKVVKDLDRFEMVLQAHEYEVQENRPGELQDFFDSTKGKFQHPGVQEWVDQLYSNRDKHLQTKSSHNPKKQKLDRTSNTQATDSESS</sequence>
<organism evidence="15 16">
    <name type="scientific">Owenia fusiformis</name>
    <name type="common">Polychaete worm</name>
    <dbReference type="NCBI Taxonomy" id="6347"/>
    <lineage>
        <taxon>Eukaryota</taxon>
        <taxon>Metazoa</taxon>
        <taxon>Spiralia</taxon>
        <taxon>Lophotrochozoa</taxon>
        <taxon>Annelida</taxon>
        <taxon>Polychaeta</taxon>
        <taxon>Sedentaria</taxon>
        <taxon>Canalipalpata</taxon>
        <taxon>Sabellida</taxon>
        <taxon>Oweniida</taxon>
        <taxon>Oweniidae</taxon>
        <taxon>Owenia</taxon>
    </lineage>
</organism>
<evidence type="ECO:0000313" key="15">
    <source>
        <dbReference type="EMBL" id="CAH1776081.1"/>
    </source>
</evidence>
<proteinExistence type="inferred from homology"/>
<evidence type="ECO:0000256" key="3">
    <source>
        <dbReference type="ARBA" id="ARBA00001941"/>
    </source>
</evidence>
<evidence type="ECO:0000256" key="9">
    <source>
        <dbReference type="ARBA" id="ARBA00015933"/>
    </source>
</evidence>
<dbReference type="Gene3D" id="1.10.3210.10">
    <property type="entry name" value="Hypothetical protein af1432"/>
    <property type="match status" value="1"/>
</dbReference>
<gene>
    <name evidence="15" type="ORF">OFUS_LOCUS3297</name>
</gene>
<evidence type="ECO:0000256" key="5">
    <source>
        <dbReference type="ARBA" id="ARBA00004074"/>
    </source>
</evidence>
<feature type="region of interest" description="Disordered" evidence="14">
    <location>
        <begin position="188"/>
        <end position="217"/>
    </location>
</feature>
<comment type="cofactor">
    <cofactor evidence="2">
        <name>Mn(2+)</name>
        <dbReference type="ChEBI" id="CHEBI:29035"/>
    </cofactor>
</comment>
<evidence type="ECO:0000256" key="2">
    <source>
        <dbReference type="ARBA" id="ARBA00001936"/>
    </source>
</evidence>
<dbReference type="Proteomes" id="UP000749559">
    <property type="component" value="Unassembled WGS sequence"/>
</dbReference>
<comment type="similarity">
    <text evidence="6">Belongs to the HDDC2 family.</text>
</comment>
<dbReference type="PANTHER" id="PTHR11845">
    <property type="entry name" value="5'-DEOXYNUCLEOTIDASE HDDC2"/>
    <property type="match status" value="1"/>
</dbReference>
<dbReference type="GO" id="GO:0002953">
    <property type="term" value="F:5'-deoxynucleotidase activity"/>
    <property type="evidence" value="ECO:0007669"/>
    <property type="project" value="UniProtKB-EC"/>
</dbReference>